<evidence type="ECO:0000259" key="1">
    <source>
        <dbReference type="PROSITE" id="PS51186"/>
    </source>
</evidence>
<feature type="domain" description="N-acetyltransferase" evidence="1">
    <location>
        <begin position="16"/>
        <end position="176"/>
    </location>
</feature>
<accession>A0A542ZNK8</accession>
<reference evidence="2 3" key="1">
    <citation type="submission" date="2019-06" db="EMBL/GenBank/DDBJ databases">
        <title>Sequencing the genomes of 1000 actinobacteria strains.</title>
        <authorList>
            <person name="Klenk H.-P."/>
        </authorList>
    </citation>
    <scope>NUCLEOTIDE SEQUENCE [LARGE SCALE GENOMIC DNA]</scope>
    <source>
        <strain evidence="2 3">DSM 18082</strain>
    </source>
</reference>
<dbReference type="Gene3D" id="3.40.630.30">
    <property type="match status" value="1"/>
</dbReference>
<dbReference type="PROSITE" id="PS51186">
    <property type="entry name" value="GNAT"/>
    <property type="match status" value="1"/>
</dbReference>
<dbReference type="SUPFAM" id="SSF55729">
    <property type="entry name" value="Acyl-CoA N-acyltransferases (Nat)"/>
    <property type="match status" value="1"/>
</dbReference>
<proteinExistence type="predicted"/>
<keyword evidence="3" id="KW-1185">Reference proteome</keyword>
<dbReference type="RefSeq" id="WP_141789671.1">
    <property type="nucleotide sequence ID" value="NZ_BAAAKX010000011.1"/>
</dbReference>
<dbReference type="InterPro" id="IPR016181">
    <property type="entry name" value="Acyl_CoA_acyltransferase"/>
</dbReference>
<gene>
    <name evidence="2" type="ORF">FB474_3377</name>
</gene>
<dbReference type="EMBL" id="VFOQ01000001">
    <property type="protein sequence ID" value="TQL61951.1"/>
    <property type="molecule type" value="Genomic_DNA"/>
</dbReference>
<organism evidence="2 3">
    <name type="scientific">Oryzihumus leptocrescens</name>
    <dbReference type="NCBI Taxonomy" id="297536"/>
    <lineage>
        <taxon>Bacteria</taxon>
        <taxon>Bacillati</taxon>
        <taxon>Actinomycetota</taxon>
        <taxon>Actinomycetes</taxon>
        <taxon>Micrococcales</taxon>
        <taxon>Intrasporangiaceae</taxon>
        <taxon>Oryzihumus</taxon>
    </lineage>
</organism>
<dbReference type="InterPro" id="IPR051531">
    <property type="entry name" value="N-acetyltransferase"/>
</dbReference>
<dbReference type="Pfam" id="PF13302">
    <property type="entry name" value="Acetyltransf_3"/>
    <property type="match status" value="1"/>
</dbReference>
<dbReference type="AlphaFoldDB" id="A0A542ZNK8"/>
<sequence>MTHNASATTVFETERLVVRPWTHDEAEAILDTYSRLEVARWLGATPRPLENLDEAHLVVDQWGSRSEPDPTWGVWCVVERASGRPVGTVLLVPLRGGTNGEVEVGWHLHPDHWGKGYATEAARAAIERGFAAGLGEVLAVVNPDNDRSQAVCRRLGMEHLGLSEQYYGIPLEVFRIARG</sequence>
<comment type="caution">
    <text evidence="2">The sequence shown here is derived from an EMBL/GenBank/DDBJ whole genome shotgun (WGS) entry which is preliminary data.</text>
</comment>
<dbReference type="CDD" id="cd04301">
    <property type="entry name" value="NAT_SF"/>
    <property type="match status" value="1"/>
</dbReference>
<dbReference type="GO" id="GO:0016747">
    <property type="term" value="F:acyltransferase activity, transferring groups other than amino-acyl groups"/>
    <property type="evidence" value="ECO:0007669"/>
    <property type="project" value="InterPro"/>
</dbReference>
<dbReference type="InterPro" id="IPR000182">
    <property type="entry name" value="GNAT_dom"/>
</dbReference>
<evidence type="ECO:0000313" key="3">
    <source>
        <dbReference type="Proteomes" id="UP000319514"/>
    </source>
</evidence>
<dbReference type="PANTHER" id="PTHR43792">
    <property type="entry name" value="GNAT FAMILY, PUTATIVE (AFU_ORTHOLOGUE AFUA_3G00765)-RELATED-RELATED"/>
    <property type="match status" value="1"/>
</dbReference>
<protein>
    <submittedName>
        <fullName evidence="2">RimJ/RimL family protein N-acetyltransferase</fullName>
    </submittedName>
</protein>
<dbReference type="OrthoDB" id="3533156at2"/>
<evidence type="ECO:0000313" key="2">
    <source>
        <dbReference type="EMBL" id="TQL61951.1"/>
    </source>
</evidence>
<name>A0A542ZNK8_9MICO</name>
<keyword evidence="2" id="KW-0808">Transferase</keyword>
<dbReference type="PANTHER" id="PTHR43792:SF1">
    <property type="entry name" value="N-ACETYLTRANSFERASE DOMAIN-CONTAINING PROTEIN"/>
    <property type="match status" value="1"/>
</dbReference>
<dbReference type="Proteomes" id="UP000319514">
    <property type="component" value="Unassembled WGS sequence"/>
</dbReference>